<dbReference type="EMBL" id="CM004401">
    <property type="protein sequence ID" value="OAY29309.1"/>
    <property type="molecule type" value="Genomic_DNA"/>
</dbReference>
<organism evidence="1">
    <name type="scientific">Manihot esculenta</name>
    <name type="common">Cassava</name>
    <name type="synonym">Jatropha manihot</name>
    <dbReference type="NCBI Taxonomy" id="3983"/>
    <lineage>
        <taxon>Eukaryota</taxon>
        <taxon>Viridiplantae</taxon>
        <taxon>Streptophyta</taxon>
        <taxon>Embryophyta</taxon>
        <taxon>Tracheophyta</taxon>
        <taxon>Spermatophyta</taxon>
        <taxon>Magnoliopsida</taxon>
        <taxon>eudicotyledons</taxon>
        <taxon>Gunneridae</taxon>
        <taxon>Pentapetalae</taxon>
        <taxon>rosids</taxon>
        <taxon>fabids</taxon>
        <taxon>Malpighiales</taxon>
        <taxon>Euphorbiaceae</taxon>
        <taxon>Crotonoideae</taxon>
        <taxon>Manihoteae</taxon>
        <taxon>Manihot</taxon>
    </lineage>
</organism>
<sequence length="98" mass="11727">MLKGRQHYNHSNYIEVRHLNQHKAWQNKKATRNEAQLLLYDLKVVGSLSQTFVPLQLLPHYKCLFTTIPLIENRCDRALTKKKKRWELLSISKPYCFM</sequence>
<dbReference type="AlphaFoldDB" id="A0A2C9UGP7"/>
<gene>
    <name evidence="1" type="ORF">MANES_15G134800</name>
</gene>
<protein>
    <submittedName>
        <fullName evidence="1">Uncharacterized protein</fullName>
    </submittedName>
</protein>
<proteinExistence type="predicted"/>
<accession>A0A2C9UGP7</accession>
<reference evidence="1" key="1">
    <citation type="submission" date="2016-02" db="EMBL/GenBank/DDBJ databases">
        <title>WGS assembly of Manihot esculenta.</title>
        <authorList>
            <person name="Bredeson J.V."/>
            <person name="Prochnik S.E."/>
            <person name="Lyons J.B."/>
            <person name="Schmutz J."/>
            <person name="Grimwood J."/>
            <person name="Vrebalov J."/>
            <person name="Bart R.S."/>
            <person name="Amuge T."/>
            <person name="Ferguson M.E."/>
            <person name="Green R."/>
            <person name="Putnam N."/>
            <person name="Stites J."/>
            <person name="Rounsley S."/>
            <person name="Rokhsar D.S."/>
        </authorList>
    </citation>
    <scope>NUCLEOTIDE SEQUENCE [LARGE SCALE GENOMIC DNA]</scope>
    <source>
        <tissue evidence="1">Leaf</tissue>
    </source>
</reference>
<name>A0A2C9UGP7_MANES</name>
<evidence type="ECO:0000313" key="1">
    <source>
        <dbReference type="EMBL" id="OAY29309.1"/>
    </source>
</evidence>